<accession>A0A246FJZ0</accession>
<proteinExistence type="predicted"/>
<sequence length="59" mass="6464">MGANQNESLSTLVFTLNVLTNKLKRLPVASAEFTRCTIEALDINDKIQGLRAALCDGRE</sequence>
<evidence type="ECO:0000313" key="2">
    <source>
        <dbReference type="Proteomes" id="UP000197277"/>
    </source>
</evidence>
<gene>
    <name evidence="1" type="ORF">CDA63_11685</name>
</gene>
<dbReference type="EMBL" id="NIRR01000018">
    <property type="protein sequence ID" value="OWP62872.1"/>
    <property type="molecule type" value="Genomic_DNA"/>
</dbReference>
<protein>
    <submittedName>
        <fullName evidence="1">Uncharacterized protein</fullName>
    </submittedName>
</protein>
<keyword evidence="2" id="KW-1185">Reference proteome</keyword>
<name>A0A246FJZ0_9BACT</name>
<organism evidence="1 2">
    <name type="scientific">Hymenobacter amundsenii</name>
    <dbReference type="NCBI Taxonomy" id="2006685"/>
    <lineage>
        <taxon>Bacteria</taxon>
        <taxon>Pseudomonadati</taxon>
        <taxon>Bacteroidota</taxon>
        <taxon>Cytophagia</taxon>
        <taxon>Cytophagales</taxon>
        <taxon>Hymenobacteraceae</taxon>
        <taxon>Hymenobacter</taxon>
    </lineage>
</organism>
<evidence type="ECO:0000313" key="1">
    <source>
        <dbReference type="EMBL" id="OWP62872.1"/>
    </source>
</evidence>
<comment type="caution">
    <text evidence="1">The sequence shown here is derived from an EMBL/GenBank/DDBJ whole genome shotgun (WGS) entry which is preliminary data.</text>
</comment>
<dbReference type="Proteomes" id="UP000197277">
    <property type="component" value="Unassembled WGS sequence"/>
</dbReference>
<reference evidence="1 2" key="1">
    <citation type="submission" date="2017-06" db="EMBL/GenBank/DDBJ databases">
        <title>Hymenobacter amundsenii sp. nov. isolated from regoliths in Antarctica.</title>
        <authorList>
            <person name="Sedlacek I."/>
            <person name="Kralova S."/>
            <person name="Pantucek R."/>
            <person name="Svec P."/>
            <person name="Holochova P."/>
            <person name="Stankova E."/>
            <person name="Vrbovska V."/>
            <person name="Busse H.-J."/>
        </authorList>
    </citation>
    <scope>NUCLEOTIDE SEQUENCE [LARGE SCALE GENOMIC DNA]</scope>
    <source>
        <strain evidence="1 2">CCM 8682</strain>
    </source>
</reference>
<dbReference type="AlphaFoldDB" id="A0A246FJZ0"/>